<evidence type="ECO:0000256" key="10">
    <source>
        <dbReference type="ARBA" id="ARBA00023136"/>
    </source>
</evidence>
<dbReference type="InterPro" id="IPR000531">
    <property type="entry name" value="Beta-barrel_TonB"/>
</dbReference>
<dbReference type="AlphaFoldDB" id="A0A974XIY3"/>
<evidence type="ECO:0000259" key="17">
    <source>
        <dbReference type="Pfam" id="PF07715"/>
    </source>
</evidence>
<keyword evidence="5 12" id="KW-0812">Transmembrane</keyword>
<evidence type="ECO:0000256" key="11">
    <source>
        <dbReference type="ARBA" id="ARBA00023237"/>
    </source>
</evidence>
<feature type="signal peptide" evidence="15">
    <location>
        <begin position="1"/>
        <end position="23"/>
    </location>
</feature>
<dbReference type="InterPro" id="IPR039426">
    <property type="entry name" value="TonB-dep_rcpt-like"/>
</dbReference>
<dbReference type="InterPro" id="IPR036942">
    <property type="entry name" value="Beta-barrel_TonB_sf"/>
</dbReference>
<feature type="domain" description="TonB-dependent receptor-like beta-barrel" evidence="16">
    <location>
        <begin position="238"/>
        <end position="618"/>
    </location>
</feature>
<dbReference type="InterPro" id="IPR012910">
    <property type="entry name" value="Plug_dom"/>
</dbReference>
<evidence type="ECO:0000256" key="14">
    <source>
        <dbReference type="RuleBase" id="RU003357"/>
    </source>
</evidence>
<protein>
    <submittedName>
        <fullName evidence="18">TonB-dependent receptor</fullName>
    </submittedName>
</protein>
<comment type="similarity">
    <text evidence="12 14">Belongs to the TonB-dependent receptor family.</text>
</comment>
<dbReference type="PROSITE" id="PS52016">
    <property type="entry name" value="TONB_DEPENDENT_REC_3"/>
    <property type="match status" value="1"/>
</dbReference>
<keyword evidence="11 12" id="KW-0998">Cell outer membrane</keyword>
<evidence type="ECO:0000256" key="12">
    <source>
        <dbReference type="PROSITE-ProRule" id="PRU01360"/>
    </source>
</evidence>
<keyword evidence="19" id="KW-1185">Reference proteome</keyword>
<evidence type="ECO:0000256" key="9">
    <source>
        <dbReference type="ARBA" id="ARBA00023077"/>
    </source>
</evidence>
<dbReference type="RefSeq" id="WP_207324436.1">
    <property type="nucleotide sequence ID" value="NZ_CP071504.1"/>
</dbReference>
<evidence type="ECO:0000256" key="1">
    <source>
        <dbReference type="ARBA" id="ARBA00004571"/>
    </source>
</evidence>
<evidence type="ECO:0000313" key="18">
    <source>
        <dbReference type="EMBL" id="QSX29230.1"/>
    </source>
</evidence>
<keyword evidence="10 12" id="KW-0472">Membrane</keyword>
<evidence type="ECO:0000259" key="16">
    <source>
        <dbReference type="Pfam" id="PF00593"/>
    </source>
</evidence>
<dbReference type="CDD" id="cd01347">
    <property type="entry name" value="ligand_gated_channel"/>
    <property type="match status" value="1"/>
</dbReference>
<gene>
    <name evidence="18" type="ORF">JYB88_13510</name>
</gene>
<dbReference type="PANTHER" id="PTHR32552">
    <property type="entry name" value="FERRICHROME IRON RECEPTOR-RELATED"/>
    <property type="match status" value="1"/>
</dbReference>
<dbReference type="Pfam" id="PF07715">
    <property type="entry name" value="Plug"/>
    <property type="match status" value="1"/>
</dbReference>
<evidence type="ECO:0000256" key="6">
    <source>
        <dbReference type="ARBA" id="ARBA00022729"/>
    </source>
</evidence>
<keyword evidence="2 12" id="KW-0813">Transport</keyword>
<keyword evidence="7" id="KW-0408">Iron</keyword>
<reference evidence="18 19" key="1">
    <citation type="submission" date="2021-03" db="EMBL/GenBank/DDBJ databases">
        <title>Novel species identification of genus Shewanella.</title>
        <authorList>
            <person name="Liu G."/>
            <person name="Zhang Q."/>
        </authorList>
    </citation>
    <scope>NUCLEOTIDE SEQUENCE [LARGE SCALE GENOMIC DNA]</scope>
    <source>
        <strain evidence="18 19">FJAT-53726</strain>
    </source>
</reference>
<dbReference type="GO" id="GO:0009279">
    <property type="term" value="C:cell outer membrane"/>
    <property type="evidence" value="ECO:0007669"/>
    <property type="project" value="UniProtKB-SubCell"/>
</dbReference>
<accession>A0A974XIY3</accession>
<dbReference type="GO" id="GO:0015344">
    <property type="term" value="F:siderophore uptake transmembrane transporter activity"/>
    <property type="evidence" value="ECO:0007669"/>
    <property type="project" value="TreeGrafter"/>
</dbReference>
<keyword evidence="8" id="KW-0406">Ion transport</keyword>
<sequence length="652" mass="71207">MGSHPTSLALLTAMLLGTFAVQAEEGNSNTTDTLVVIGRSADTPLNLAANVNVIDAAAIAMSGATRLGELLRGQSGIQLSDNGAGPVLAMRGFGAGQAASNTLILVDGRRLNNIDIAAPDLNAIALNQVERIEILSGSAGVLYGDQAVGGVINIVTKAPDAGSGSLQLLAGNHDTYEARGDYAGAINDNWRYYLAANRRDSDNYRDHSESETSALLARVQYEQGERSLFIEAGFNDDERELAGTLTDEQFRDSPRQAAYDGITDNNHSISRNARLGYQQALSSHWRLLLDADYSDTDVDSISFGSKGNTQRRLLSLSPKFSGRYDIQAGELKLIAGADLSRGESEFDYSYMDRSNTQKLAAAFVQASVPLSSSLSYVIGGRYAEVKDELRDDLTYPAGVNLDNDAHALELGLNYLPNQQQRFYLRAEDNFRFAKVDEQAYTSEGVLGLDPQAGRSYEAGWDYNSKGYSLRLSAFRLDLEDEIVWDPSAPKPDPSAYFNGANVNADSSRRYGVALDLDWHPLDALALGLDYQFTDAFFTAGSNDGKALSWVARHSGRGFASYDLDDNWQLYLDAQYTGERFIEGDNANLADKLDAYTLVNLALNYRRGQWLASVRADNLLDEDYVSAGYYSDWGNGYYPGSGRMVSASIKYHF</sequence>
<feature type="short sequence motif" description="TonB C-terminal box" evidence="13">
    <location>
        <begin position="635"/>
        <end position="652"/>
    </location>
</feature>
<dbReference type="PROSITE" id="PS01156">
    <property type="entry name" value="TONB_DEPENDENT_REC_2"/>
    <property type="match status" value="1"/>
</dbReference>
<evidence type="ECO:0000256" key="15">
    <source>
        <dbReference type="SAM" id="SignalP"/>
    </source>
</evidence>
<keyword evidence="3 12" id="KW-1134">Transmembrane beta strand</keyword>
<dbReference type="Proteomes" id="UP000663281">
    <property type="component" value="Chromosome"/>
</dbReference>
<dbReference type="InterPro" id="IPR037066">
    <property type="entry name" value="Plug_dom_sf"/>
</dbReference>
<dbReference type="Pfam" id="PF00593">
    <property type="entry name" value="TonB_dep_Rec_b-barrel"/>
    <property type="match status" value="1"/>
</dbReference>
<keyword evidence="4" id="KW-0410">Iron transport</keyword>
<keyword evidence="6 15" id="KW-0732">Signal</keyword>
<evidence type="ECO:0000256" key="2">
    <source>
        <dbReference type="ARBA" id="ARBA00022448"/>
    </source>
</evidence>
<dbReference type="InterPro" id="IPR010917">
    <property type="entry name" value="TonB_rcpt_CS"/>
</dbReference>
<feature type="chain" id="PRO_5037708847" evidence="15">
    <location>
        <begin position="24"/>
        <end position="652"/>
    </location>
</feature>
<dbReference type="EMBL" id="CP071504">
    <property type="protein sequence ID" value="QSX29230.1"/>
    <property type="molecule type" value="Genomic_DNA"/>
</dbReference>
<evidence type="ECO:0000256" key="7">
    <source>
        <dbReference type="ARBA" id="ARBA00023004"/>
    </source>
</evidence>
<evidence type="ECO:0000256" key="4">
    <source>
        <dbReference type="ARBA" id="ARBA00022496"/>
    </source>
</evidence>
<organism evidence="18 19">
    <name type="scientific">Shewanella cyperi</name>
    <dbReference type="NCBI Taxonomy" id="2814292"/>
    <lineage>
        <taxon>Bacteria</taxon>
        <taxon>Pseudomonadati</taxon>
        <taxon>Pseudomonadota</taxon>
        <taxon>Gammaproteobacteria</taxon>
        <taxon>Alteromonadales</taxon>
        <taxon>Shewanellaceae</taxon>
        <taxon>Shewanella</taxon>
    </lineage>
</organism>
<evidence type="ECO:0000256" key="13">
    <source>
        <dbReference type="PROSITE-ProRule" id="PRU10144"/>
    </source>
</evidence>
<name>A0A974XIY3_9GAMM</name>
<dbReference type="KEGG" id="scyp:JYB88_13510"/>
<keyword evidence="9 14" id="KW-0798">TonB box</keyword>
<dbReference type="PANTHER" id="PTHR32552:SF68">
    <property type="entry name" value="FERRICHROME OUTER MEMBRANE TRANSPORTER_PHAGE RECEPTOR"/>
    <property type="match status" value="1"/>
</dbReference>
<dbReference type="SUPFAM" id="SSF56935">
    <property type="entry name" value="Porins"/>
    <property type="match status" value="1"/>
</dbReference>
<evidence type="ECO:0000313" key="19">
    <source>
        <dbReference type="Proteomes" id="UP000663281"/>
    </source>
</evidence>
<comment type="subcellular location">
    <subcellularLocation>
        <location evidence="1 12">Cell outer membrane</location>
        <topology evidence="1 12">Multi-pass membrane protein</topology>
    </subcellularLocation>
</comment>
<evidence type="ECO:0000256" key="5">
    <source>
        <dbReference type="ARBA" id="ARBA00022692"/>
    </source>
</evidence>
<evidence type="ECO:0000256" key="8">
    <source>
        <dbReference type="ARBA" id="ARBA00023065"/>
    </source>
</evidence>
<keyword evidence="18" id="KW-0675">Receptor</keyword>
<dbReference type="Gene3D" id="2.170.130.10">
    <property type="entry name" value="TonB-dependent receptor, plug domain"/>
    <property type="match status" value="1"/>
</dbReference>
<dbReference type="Gene3D" id="2.40.170.20">
    <property type="entry name" value="TonB-dependent receptor, beta-barrel domain"/>
    <property type="match status" value="1"/>
</dbReference>
<evidence type="ECO:0000256" key="3">
    <source>
        <dbReference type="ARBA" id="ARBA00022452"/>
    </source>
</evidence>
<feature type="domain" description="TonB-dependent receptor plug" evidence="17">
    <location>
        <begin position="46"/>
        <end position="151"/>
    </location>
</feature>
<proteinExistence type="inferred from homology"/>